<evidence type="ECO:0000313" key="1">
    <source>
        <dbReference type="EMBL" id="SEG63731.1"/>
    </source>
</evidence>
<protein>
    <submittedName>
        <fullName evidence="1">Uncharacterized protein</fullName>
    </submittedName>
</protein>
<reference evidence="1 2" key="1">
    <citation type="submission" date="2016-10" db="EMBL/GenBank/DDBJ databases">
        <authorList>
            <person name="de Groot N.N."/>
        </authorList>
    </citation>
    <scope>NUCLEOTIDE SEQUENCE [LARGE SCALE GENOMIC DNA]</scope>
    <source>
        <strain evidence="1 2">DSM 26656</strain>
    </source>
</reference>
<accession>A0A1H6BSM8</accession>
<evidence type="ECO:0000313" key="2">
    <source>
        <dbReference type="Proteomes" id="UP000236743"/>
    </source>
</evidence>
<dbReference type="AlphaFoldDB" id="A0A1H6BSM8"/>
<organism evidence="1 2">
    <name type="scientific">Bosea lathyri</name>
    <dbReference type="NCBI Taxonomy" id="1036778"/>
    <lineage>
        <taxon>Bacteria</taxon>
        <taxon>Pseudomonadati</taxon>
        <taxon>Pseudomonadota</taxon>
        <taxon>Alphaproteobacteria</taxon>
        <taxon>Hyphomicrobiales</taxon>
        <taxon>Boseaceae</taxon>
        <taxon>Bosea</taxon>
    </lineage>
</organism>
<dbReference type="Proteomes" id="UP000236743">
    <property type="component" value="Unassembled WGS sequence"/>
</dbReference>
<dbReference type="EMBL" id="FNUY01000008">
    <property type="protein sequence ID" value="SEG63731.1"/>
    <property type="molecule type" value="Genomic_DNA"/>
</dbReference>
<keyword evidence="2" id="KW-1185">Reference proteome</keyword>
<proteinExistence type="predicted"/>
<name>A0A1H6BSM8_9HYPH</name>
<sequence length="58" mass="6453">MAPSKSAVGRLQVRVSRGTSHHVSKHLDLTGGVNEPLFLEKTLTETIYVDPIVKILRR</sequence>
<gene>
    <name evidence="1" type="ORF">SAMN04488115_10828</name>
</gene>